<comment type="caution">
    <text evidence="9">The sequence shown here is derived from an EMBL/GenBank/DDBJ whole genome shotgun (WGS) entry which is preliminary data.</text>
</comment>
<name>F5RHL2_METUF</name>
<reference evidence="9 10" key="1">
    <citation type="journal article" date="2011" name="J. Bacteriol.">
        <title>Genome sequence of Methyloversatilis universalis FAM5T, a methylotrophic representative of the order Rhodocyclales.</title>
        <authorList>
            <person name="Kittichotirat W."/>
            <person name="Good N.M."/>
            <person name="Hall R."/>
            <person name="Bringel F."/>
            <person name="Lajus A."/>
            <person name="Medigue C."/>
            <person name="Smalley N.E."/>
            <person name="Beck D."/>
            <person name="Bumgarner R."/>
            <person name="Vuilleumier S."/>
            <person name="Kalyuzhnaya M.G."/>
        </authorList>
    </citation>
    <scope>NUCLEOTIDE SEQUENCE [LARGE SCALE GENOMIC DNA]</scope>
    <source>
        <strain evidence="10">ATCC BAA-1314 / JCM 13912 / FAM5</strain>
    </source>
</reference>
<evidence type="ECO:0000256" key="2">
    <source>
        <dbReference type="ARBA" id="ARBA00022884"/>
    </source>
</evidence>
<gene>
    <name evidence="5" type="primary">rplY</name>
    <name evidence="5" type="synonym">ctc</name>
    <name evidence="9" type="ORF">METUNv1_03810</name>
</gene>
<dbReference type="InterPro" id="IPR029751">
    <property type="entry name" value="Ribosomal_L25_dom"/>
</dbReference>
<feature type="domain" description="Large ribosomal subunit protein bL25 L25" evidence="7">
    <location>
        <begin position="6"/>
        <end position="92"/>
    </location>
</feature>
<keyword evidence="4 5" id="KW-0687">Ribonucleoprotein</keyword>
<dbReference type="CDD" id="cd00495">
    <property type="entry name" value="Ribosomal_L25_TL5_CTC"/>
    <property type="match status" value="1"/>
</dbReference>
<dbReference type="InterPro" id="IPR020057">
    <property type="entry name" value="Ribosomal_bL25_b-dom"/>
</dbReference>
<keyword evidence="2 5" id="KW-0694">RNA-binding</keyword>
<dbReference type="NCBIfam" id="NF004130">
    <property type="entry name" value="PRK05618.1-5"/>
    <property type="match status" value="1"/>
</dbReference>
<dbReference type="NCBIfam" id="NF004128">
    <property type="entry name" value="PRK05618.1-2"/>
    <property type="match status" value="1"/>
</dbReference>
<evidence type="ECO:0000259" key="7">
    <source>
        <dbReference type="Pfam" id="PF01386"/>
    </source>
</evidence>
<evidence type="ECO:0000256" key="4">
    <source>
        <dbReference type="ARBA" id="ARBA00023274"/>
    </source>
</evidence>
<dbReference type="OrthoDB" id="9806411at2"/>
<protein>
    <recommendedName>
        <fullName evidence="5">Large ribosomal subunit protein bL25</fullName>
    </recommendedName>
    <alternativeName>
        <fullName evidence="5">General stress protein CTC</fullName>
    </alternativeName>
</protein>
<evidence type="ECO:0000256" key="3">
    <source>
        <dbReference type="ARBA" id="ARBA00022980"/>
    </source>
</evidence>
<dbReference type="NCBIfam" id="TIGR00731">
    <property type="entry name" value="bL25_bact_ctc"/>
    <property type="match status" value="1"/>
</dbReference>
<accession>F5RHL2</accession>
<dbReference type="InterPro" id="IPR020055">
    <property type="entry name" value="Ribosomal_bL25_short"/>
</dbReference>
<dbReference type="HAMAP" id="MF_01336">
    <property type="entry name" value="Ribosomal_bL25"/>
    <property type="match status" value="1"/>
</dbReference>
<dbReference type="AlphaFoldDB" id="F5RHL2"/>
<dbReference type="EMBL" id="AFHG01000059">
    <property type="protein sequence ID" value="EGK69844.1"/>
    <property type="molecule type" value="Genomic_DNA"/>
</dbReference>
<keyword evidence="3 5" id="KW-0689">Ribosomal protein</keyword>
<dbReference type="InterPro" id="IPR011035">
    <property type="entry name" value="Ribosomal_bL25/Gln-tRNA_synth"/>
</dbReference>
<evidence type="ECO:0000259" key="8">
    <source>
        <dbReference type="Pfam" id="PF14693"/>
    </source>
</evidence>
<sequence length="202" mass="21917">MSIEMNVKKRDAQGTGASRRLRRADQVPAIIYGGDKPATPITLDHNEIFHALRKEAFHASVLTLNVEGTKETVLLRDTQMHAYKLQVLHVDFQRVDATHKLHTKVPFHFVNADAAPGVKLQGGIVSHVMNELDVQCLPSQLPEFIEVDLSGLSVGQSIHVSQIKLPAGVEALTHGTDPVVATLTLPRGAKSDEAAAEGGEEK</sequence>
<keyword evidence="1 5" id="KW-0699">rRNA-binding</keyword>
<proteinExistence type="inferred from homology"/>
<dbReference type="STRING" id="1000565.METUNv1_03810"/>
<evidence type="ECO:0000256" key="1">
    <source>
        <dbReference type="ARBA" id="ARBA00022730"/>
    </source>
</evidence>
<organism evidence="9 10">
    <name type="scientific">Methyloversatilis universalis (strain ATCC BAA-1314 / DSM 25237 / JCM 13912 / CCUG 52030 / FAM5)</name>
    <dbReference type="NCBI Taxonomy" id="1000565"/>
    <lineage>
        <taxon>Bacteria</taxon>
        <taxon>Pseudomonadati</taxon>
        <taxon>Pseudomonadota</taxon>
        <taxon>Betaproteobacteria</taxon>
        <taxon>Nitrosomonadales</taxon>
        <taxon>Sterolibacteriaceae</taxon>
        <taxon>Methyloversatilis</taxon>
    </lineage>
</organism>
<dbReference type="InterPro" id="IPR020930">
    <property type="entry name" value="Ribosomal_uL5_bac-type"/>
</dbReference>
<comment type="function">
    <text evidence="5">This is one of the proteins that binds to the 5S RNA in the ribosome where it forms part of the central protuberance.</text>
</comment>
<comment type="subunit">
    <text evidence="5">Part of the 50S ribosomal subunit; part of the 5S rRNA/L5/L18/L25 subcomplex. Contacts the 5S rRNA. Binds to the 5S rRNA independently of L5 and L18.</text>
</comment>
<evidence type="ECO:0000313" key="10">
    <source>
        <dbReference type="Proteomes" id="UP000005019"/>
    </source>
</evidence>
<dbReference type="PANTHER" id="PTHR33284:SF1">
    <property type="entry name" value="RIBOSOMAL PROTEIN L25_GLN-TRNA SYNTHETASE, ANTI-CODON-BINDING DOMAIN-CONTAINING PROTEIN"/>
    <property type="match status" value="1"/>
</dbReference>
<dbReference type="HAMAP" id="MF_01334">
    <property type="entry name" value="Ribosomal_bL25_CTC"/>
    <property type="match status" value="1"/>
</dbReference>
<dbReference type="eggNOG" id="COG1825">
    <property type="taxonomic scope" value="Bacteria"/>
</dbReference>
<dbReference type="InterPro" id="IPR037121">
    <property type="entry name" value="Ribosomal_bL25_C"/>
</dbReference>
<dbReference type="InterPro" id="IPR001021">
    <property type="entry name" value="Ribosomal_bL25_long"/>
</dbReference>
<dbReference type="RefSeq" id="WP_008064455.1">
    <property type="nucleotide sequence ID" value="NZ_AFHG01000059.1"/>
</dbReference>
<dbReference type="Pfam" id="PF01386">
    <property type="entry name" value="Ribosomal_L25p"/>
    <property type="match status" value="1"/>
</dbReference>
<dbReference type="InterPro" id="IPR020056">
    <property type="entry name" value="Rbsml_bL25/Gln-tRNA_synth_N"/>
</dbReference>
<feature type="region of interest" description="Disordered" evidence="6">
    <location>
        <begin position="1"/>
        <end position="20"/>
    </location>
</feature>
<dbReference type="NCBIfam" id="NF004612">
    <property type="entry name" value="PRK05943.1"/>
    <property type="match status" value="1"/>
</dbReference>
<evidence type="ECO:0000256" key="5">
    <source>
        <dbReference type="HAMAP-Rule" id="MF_01334"/>
    </source>
</evidence>
<dbReference type="GO" id="GO:0022625">
    <property type="term" value="C:cytosolic large ribosomal subunit"/>
    <property type="evidence" value="ECO:0007669"/>
    <property type="project" value="TreeGrafter"/>
</dbReference>
<dbReference type="Gene3D" id="2.40.240.10">
    <property type="entry name" value="Ribosomal Protein L25, Chain P"/>
    <property type="match status" value="1"/>
</dbReference>
<feature type="compositionally biased region" description="Basic and acidic residues" evidence="6">
    <location>
        <begin position="1"/>
        <end position="12"/>
    </location>
</feature>
<dbReference type="PANTHER" id="PTHR33284">
    <property type="entry name" value="RIBOSOMAL PROTEIN L25/GLN-TRNA SYNTHETASE, ANTI-CODON-BINDING DOMAIN-CONTAINING PROTEIN"/>
    <property type="match status" value="1"/>
</dbReference>
<dbReference type="GO" id="GO:0003735">
    <property type="term" value="F:structural constituent of ribosome"/>
    <property type="evidence" value="ECO:0007669"/>
    <property type="project" value="InterPro"/>
</dbReference>
<dbReference type="GO" id="GO:0008097">
    <property type="term" value="F:5S rRNA binding"/>
    <property type="evidence" value="ECO:0007669"/>
    <property type="project" value="InterPro"/>
</dbReference>
<feature type="domain" description="Large ribosomal subunit protein bL25 beta" evidence="8">
    <location>
        <begin position="100"/>
        <end position="186"/>
    </location>
</feature>
<dbReference type="SUPFAM" id="SSF50715">
    <property type="entry name" value="Ribosomal protein L25-like"/>
    <property type="match status" value="1"/>
</dbReference>
<dbReference type="Pfam" id="PF14693">
    <property type="entry name" value="Ribosomal_TL5_C"/>
    <property type="match status" value="1"/>
</dbReference>
<comment type="similarity">
    <text evidence="5">Belongs to the bacterial ribosomal protein bL25 family. CTC subfamily.</text>
</comment>
<evidence type="ECO:0000313" key="9">
    <source>
        <dbReference type="EMBL" id="EGK69844.1"/>
    </source>
</evidence>
<dbReference type="GO" id="GO:0006412">
    <property type="term" value="P:translation"/>
    <property type="evidence" value="ECO:0007669"/>
    <property type="project" value="UniProtKB-UniRule"/>
</dbReference>
<keyword evidence="10" id="KW-1185">Reference proteome</keyword>
<evidence type="ECO:0000256" key="6">
    <source>
        <dbReference type="SAM" id="MobiDB-lite"/>
    </source>
</evidence>
<dbReference type="Gene3D" id="2.170.120.20">
    <property type="entry name" value="Ribosomal protein L25, beta domain"/>
    <property type="match status" value="1"/>
</dbReference>
<dbReference type="Proteomes" id="UP000005019">
    <property type="component" value="Unassembled WGS sequence"/>
</dbReference>